<dbReference type="InterPro" id="IPR048273">
    <property type="entry name" value="Luciferase"/>
</dbReference>
<dbReference type="AlphaFoldDB" id="A0A0C3PAQ4"/>
<dbReference type="PANTHER" id="PTHR38695">
    <property type="entry name" value="AMINO ACID PERMEASE_ SLC12A DOMAIN-CONTAINING PROTEIN"/>
    <property type="match status" value="1"/>
</dbReference>
<evidence type="ECO:0000259" key="1">
    <source>
        <dbReference type="Pfam" id="PF17648"/>
    </source>
</evidence>
<dbReference type="HOGENOM" id="CLU_1384601_0_0_1"/>
<dbReference type="Pfam" id="PF17648">
    <property type="entry name" value="Luciferase"/>
    <property type="match status" value="1"/>
</dbReference>
<dbReference type="OrthoDB" id="5358398at2759"/>
<evidence type="ECO:0000313" key="3">
    <source>
        <dbReference type="Proteomes" id="UP000053257"/>
    </source>
</evidence>
<feature type="domain" description="Luciferase" evidence="1">
    <location>
        <begin position="53"/>
        <end position="114"/>
    </location>
</feature>
<dbReference type="Proteomes" id="UP000053257">
    <property type="component" value="Unassembled WGS sequence"/>
</dbReference>
<proteinExistence type="predicted"/>
<keyword evidence="3" id="KW-1185">Reference proteome</keyword>
<gene>
    <name evidence="2" type="ORF">PHLGIDRAFT_122949</name>
</gene>
<evidence type="ECO:0000313" key="2">
    <source>
        <dbReference type="EMBL" id="KIP01908.1"/>
    </source>
</evidence>
<dbReference type="EMBL" id="KN840724">
    <property type="protein sequence ID" value="KIP01908.1"/>
    <property type="molecule type" value="Genomic_DNA"/>
</dbReference>
<dbReference type="InterPro" id="IPR040841">
    <property type="entry name" value="Luciferase_dom"/>
</dbReference>
<dbReference type="PANTHER" id="PTHR38695:SF1">
    <property type="entry name" value="AMINO ACID PERMEASE_ SLC12A DOMAIN-CONTAINING PROTEIN"/>
    <property type="match status" value="1"/>
</dbReference>
<accession>A0A0C3PAQ4</accession>
<reference evidence="2 3" key="1">
    <citation type="journal article" date="2014" name="PLoS Genet.">
        <title>Analysis of the Phlebiopsis gigantea genome, transcriptome and secretome provides insight into its pioneer colonization strategies of wood.</title>
        <authorList>
            <person name="Hori C."/>
            <person name="Ishida T."/>
            <person name="Igarashi K."/>
            <person name="Samejima M."/>
            <person name="Suzuki H."/>
            <person name="Master E."/>
            <person name="Ferreira P."/>
            <person name="Ruiz-Duenas F.J."/>
            <person name="Held B."/>
            <person name="Canessa P."/>
            <person name="Larrondo L.F."/>
            <person name="Schmoll M."/>
            <person name="Druzhinina I.S."/>
            <person name="Kubicek C.P."/>
            <person name="Gaskell J.A."/>
            <person name="Kersten P."/>
            <person name="St John F."/>
            <person name="Glasner J."/>
            <person name="Sabat G."/>
            <person name="Splinter BonDurant S."/>
            <person name="Syed K."/>
            <person name="Yadav J."/>
            <person name="Mgbeahuruike A.C."/>
            <person name="Kovalchuk A."/>
            <person name="Asiegbu F.O."/>
            <person name="Lackner G."/>
            <person name="Hoffmeister D."/>
            <person name="Rencoret J."/>
            <person name="Gutierrez A."/>
            <person name="Sun H."/>
            <person name="Lindquist E."/>
            <person name="Barry K."/>
            <person name="Riley R."/>
            <person name="Grigoriev I.V."/>
            <person name="Henrissat B."/>
            <person name="Kues U."/>
            <person name="Berka R.M."/>
            <person name="Martinez A.T."/>
            <person name="Covert S.F."/>
            <person name="Blanchette R.A."/>
            <person name="Cullen D."/>
        </authorList>
    </citation>
    <scope>NUCLEOTIDE SEQUENCE [LARGE SCALE GENOMIC DNA]</scope>
    <source>
        <strain evidence="2 3">11061_1 CR5-6</strain>
    </source>
</reference>
<name>A0A0C3PAQ4_PHLG1</name>
<organism evidence="2 3">
    <name type="scientific">Phlebiopsis gigantea (strain 11061_1 CR5-6)</name>
    <name type="common">White-rot fungus</name>
    <name type="synonym">Peniophora gigantea</name>
    <dbReference type="NCBI Taxonomy" id="745531"/>
    <lineage>
        <taxon>Eukaryota</taxon>
        <taxon>Fungi</taxon>
        <taxon>Dikarya</taxon>
        <taxon>Basidiomycota</taxon>
        <taxon>Agaricomycotina</taxon>
        <taxon>Agaricomycetes</taxon>
        <taxon>Polyporales</taxon>
        <taxon>Phanerochaetaceae</taxon>
        <taxon>Phlebiopsis</taxon>
    </lineage>
</organism>
<dbReference type="STRING" id="745531.A0A0C3PAQ4"/>
<sequence>MSTASEWAQAFIQELVELNPAVVELVTQSPHERLNGGVMTNSAIHSVHGVTQAALLIERGWGERHQPSGSRGLHALPLPDSDAMKPARLPKEYIWIYAPRDVQELAVIKNILVAGVKYMTESKDIVVPHPFTLLSPLMFSYSVANLQNIGLSSTLTTNFKTSVEQIPFLYDIPEELLPYHALFNAGLYLALALHTSS</sequence>
<protein>
    <recommendedName>
        <fullName evidence="1">Luciferase domain-containing protein</fullName>
    </recommendedName>
</protein>